<feature type="compositionally biased region" description="Basic and acidic residues" evidence="2">
    <location>
        <begin position="79"/>
        <end position="99"/>
    </location>
</feature>
<name>A0A451ANL6_9GAMM</name>
<dbReference type="InterPro" id="IPR001343">
    <property type="entry name" value="Hemolysn_Ca-bd"/>
</dbReference>
<evidence type="ECO:0000256" key="1">
    <source>
        <dbReference type="ARBA" id="ARBA00022837"/>
    </source>
</evidence>
<feature type="region of interest" description="Disordered" evidence="2">
    <location>
        <begin position="35"/>
        <end position="103"/>
    </location>
</feature>
<dbReference type="GO" id="GO:0005509">
    <property type="term" value="F:calcium ion binding"/>
    <property type="evidence" value="ECO:0007669"/>
    <property type="project" value="InterPro"/>
</dbReference>
<dbReference type="AlphaFoldDB" id="A0A451ANL6"/>
<protein>
    <recommendedName>
        <fullName evidence="5">Hemolysin-type calcium-binding repeat-containing protein</fullName>
    </recommendedName>
</protein>
<feature type="compositionally biased region" description="Polar residues" evidence="2">
    <location>
        <begin position="44"/>
        <end position="75"/>
    </location>
</feature>
<keyword evidence="1" id="KW-0106">Calcium</keyword>
<gene>
    <name evidence="3" type="ORF">BECKUNK1418G_GA0071005_11542</name>
    <name evidence="4" type="ORF">BECKUNK1418H_GA0071006_11462</name>
</gene>
<evidence type="ECO:0000256" key="2">
    <source>
        <dbReference type="SAM" id="MobiDB-lite"/>
    </source>
</evidence>
<dbReference type="InterPro" id="IPR011049">
    <property type="entry name" value="Serralysin-like_metalloprot_C"/>
</dbReference>
<dbReference type="Gene3D" id="2.150.10.10">
    <property type="entry name" value="Serralysin-like metalloprotease, C-terminal"/>
    <property type="match status" value="1"/>
</dbReference>
<evidence type="ECO:0008006" key="5">
    <source>
        <dbReference type="Google" id="ProtNLM"/>
    </source>
</evidence>
<sequence length="286" mass="30232">MNIFRKKLKPNRFPDSRDAMNQALLMAASVAASDHAIAEDGSPPEQTTAQDMATGIVDSTATDNAVIDQDSNQETSDTDQPKEKDNVDSENDVDSRTDLPEILPETLLAQTDISMEGLVLEYLEESRKKKDDDDSLDSWTLMNATDGFMNGLSDGLSIVDTTRSSSIFTNQGPTATNTATNDVSYVYGTKFLAGTDGIDTFDYAIKPNDSVIDARNFVINARASNDTILTGPGNDMVRPGEGADTVATGAGDDTIVLVGKTAAARLTSPTSPAPAAAASISPVSLP</sequence>
<reference evidence="3" key="1">
    <citation type="submission" date="2019-02" db="EMBL/GenBank/DDBJ databases">
        <authorList>
            <person name="Gruber-Vodicka R. H."/>
            <person name="Seah K. B. B."/>
        </authorList>
    </citation>
    <scope>NUCLEOTIDE SEQUENCE</scope>
    <source>
        <strain evidence="4">BECK_BY19</strain>
        <strain evidence="3">BECK_BY8</strain>
    </source>
</reference>
<accession>A0A451ANL6</accession>
<dbReference type="EMBL" id="CAADFZ010000154">
    <property type="protein sequence ID" value="VFK67653.1"/>
    <property type="molecule type" value="Genomic_DNA"/>
</dbReference>
<dbReference type="Pfam" id="PF00353">
    <property type="entry name" value="HemolysinCabind"/>
    <property type="match status" value="2"/>
</dbReference>
<organism evidence="3">
    <name type="scientific">Candidatus Kentrum sp. UNK</name>
    <dbReference type="NCBI Taxonomy" id="2126344"/>
    <lineage>
        <taxon>Bacteria</taxon>
        <taxon>Pseudomonadati</taxon>
        <taxon>Pseudomonadota</taxon>
        <taxon>Gammaproteobacteria</taxon>
        <taxon>Candidatus Kentrum</taxon>
    </lineage>
</organism>
<dbReference type="EMBL" id="CAADGD010000146">
    <property type="protein sequence ID" value="VFK72876.1"/>
    <property type="molecule type" value="Genomic_DNA"/>
</dbReference>
<evidence type="ECO:0000313" key="3">
    <source>
        <dbReference type="EMBL" id="VFK67653.1"/>
    </source>
</evidence>
<feature type="region of interest" description="Disordered" evidence="2">
    <location>
        <begin position="267"/>
        <end position="286"/>
    </location>
</feature>
<proteinExistence type="predicted"/>
<evidence type="ECO:0000313" key="4">
    <source>
        <dbReference type="EMBL" id="VFK72876.1"/>
    </source>
</evidence>
<dbReference type="SUPFAM" id="SSF51120">
    <property type="entry name" value="beta-Roll"/>
    <property type="match status" value="1"/>
</dbReference>